<comment type="caution">
    <text evidence="1">The sequence shown here is derived from an EMBL/GenBank/DDBJ whole genome shotgun (WGS) entry which is preliminary data.</text>
</comment>
<protein>
    <recommendedName>
        <fullName evidence="3">UPAR/Ly6 domain-containing protein</fullName>
    </recommendedName>
</protein>
<dbReference type="AlphaFoldDB" id="A0AAW1UM21"/>
<gene>
    <name evidence="1" type="ORF">WA026_001747</name>
</gene>
<evidence type="ECO:0000313" key="2">
    <source>
        <dbReference type="Proteomes" id="UP001431783"/>
    </source>
</evidence>
<reference evidence="1 2" key="1">
    <citation type="submission" date="2023-03" db="EMBL/GenBank/DDBJ databases">
        <title>Genome insight into feeding habits of ladybird beetles.</title>
        <authorList>
            <person name="Li H.-S."/>
            <person name="Huang Y.-H."/>
            <person name="Pang H."/>
        </authorList>
    </citation>
    <scope>NUCLEOTIDE SEQUENCE [LARGE SCALE GENOMIC DNA]</scope>
    <source>
        <strain evidence="1">SYSU_2023b</strain>
        <tissue evidence="1">Whole body</tissue>
    </source>
</reference>
<keyword evidence="2" id="KW-1185">Reference proteome</keyword>
<sequence length="105" mass="12222">MDSLPRNEFINVYVRNLRECAEVCQKCTSSNSNSNCKYGGLYREEDCPNGKKTCYRMSYTLNGEKVYQRGCNNDNFCNSQRQRSDIQVLQCYQCTEYFCNTGTLI</sequence>
<accession>A0AAW1UM21</accession>
<organism evidence="1 2">
    <name type="scientific">Henosepilachna vigintioctopunctata</name>
    <dbReference type="NCBI Taxonomy" id="420089"/>
    <lineage>
        <taxon>Eukaryota</taxon>
        <taxon>Metazoa</taxon>
        <taxon>Ecdysozoa</taxon>
        <taxon>Arthropoda</taxon>
        <taxon>Hexapoda</taxon>
        <taxon>Insecta</taxon>
        <taxon>Pterygota</taxon>
        <taxon>Neoptera</taxon>
        <taxon>Endopterygota</taxon>
        <taxon>Coleoptera</taxon>
        <taxon>Polyphaga</taxon>
        <taxon>Cucujiformia</taxon>
        <taxon>Coccinelloidea</taxon>
        <taxon>Coccinellidae</taxon>
        <taxon>Epilachninae</taxon>
        <taxon>Epilachnini</taxon>
        <taxon>Henosepilachna</taxon>
    </lineage>
</organism>
<name>A0AAW1UM21_9CUCU</name>
<dbReference type="EMBL" id="JARQZJ010000091">
    <property type="protein sequence ID" value="KAK9883570.1"/>
    <property type="molecule type" value="Genomic_DNA"/>
</dbReference>
<dbReference type="InterPro" id="IPR045860">
    <property type="entry name" value="Snake_toxin-like_sf"/>
</dbReference>
<proteinExistence type="predicted"/>
<dbReference type="SUPFAM" id="SSF57302">
    <property type="entry name" value="Snake toxin-like"/>
    <property type="match status" value="1"/>
</dbReference>
<dbReference type="Proteomes" id="UP001431783">
    <property type="component" value="Unassembled WGS sequence"/>
</dbReference>
<evidence type="ECO:0000313" key="1">
    <source>
        <dbReference type="EMBL" id="KAK9883570.1"/>
    </source>
</evidence>
<evidence type="ECO:0008006" key="3">
    <source>
        <dbReference type="Google" id="ProtNLM"/>
    </source>
</evidence>